<name>A0A1L8XRI6_ENTTH</name>
<dbReference type="KEGG" id="eth:CK496_06200"/>
<dbReference type="AlphaFoldDB" id="A0A1L8XRI6"/>
<protein>
    <submittedName>
        <fullName evidence="1">Uncharacterized protein</fullName>
    </submittedName>
</protein>
<comment type="caution">
    <text evidence="1">The sequence shown here is derived from an EMBL/GenBank/DDBJ whole genome shotgun (WGS) entry which is preliminary data.</text>
</comment>
<dbReference type="OrthoDB" id="2194368at2"/>
<proteinExistence type="predicted"/>
<accession>A0A1L8XRI6</accession>
<dbReference type="GeneID" id="77487228"/>
<dbReference type="NCBIfam" id="TIGR04223">
    <property type="entry name" value="quorum_AgrD"/>
    <property type="match status" value="1"/>
</dbReference>
<reference evidence="1 2" key="1">
    <citation type="submission" date="2019-07" db="EMBL/GenBank/DDBJ databases">
        <title>Whole genome shotgun sequence of Enterococcus thailandicus NBRC 101867.</title>
        <authorList>
            <person name="Hosoyama A."/>
            <person name="Uohara A."/>
            <person name="Ohji S."/>
            <person name="Ichikawa N."/>
        </authorList>
    </citation>
    <scope>NUCLEOTIDE SEQUENCE [LARGE SCALE GENOMIC DNA]</scope>
    <source>
        <strain evidence="1 2">NBRC 101867</strain>
    </source>
</reference>
<evidence type="ECO:0000313" key="1">
    <source>
        <dbReference type="EMBL" id="GEK36294.1"/>
    </source>
</evidence>
<evidence type="ECO:0000313" key="2">
    <source>
        <dbReference type="Proteomes" id="UP000321361"/>
    </source>
</evidence>
<gene>
    <name evidence="1" type="ORF">ETH01_05810</name>
</gene>
<organism evidence="1 2">
    <name type="scientific">Enterococcus thailandicus</name>
    <dbReference type="NCBI Taxonomy" id="417368"/>
    <lineage>
        <taxon>Bacteria</taxon>
        <taxon>Bacillati</taxon>
        <taxon>Bacillota</taxon>
        <taxon>Bacilli</taxon>
        <taxon>Lactobacillales</taxon>
        <taxon>Enterococcaceae</taxon>
        <taxon>Enterococcus</taxon>
    </lineage>
</organism>
<dbReference type="RefSeq" id="WP_082294043.1">
    <property type="nucleotide sequence ID" value="NZ_BJUG01000002.1"/>
</dbReference>
<dbReference type="EMBL" id="BJUG01000002">
    <property type="protein sequence ID" value="GEK36294.1"/>
    <property type="molecule type" value="Genomic_DNA"/>
</dbReference>
<dbReference type="InterPro" id="IPR009229">
    <property type="entry name" value="AgrD"/>
</dbReference>
<sequence>MKKFSNVKIQMLSMVSAVALVAYELVSTTSICLLATYEPKMPEALKNEMEK</sequence>
<dbReference type="Proteomes" id="UP000321361">
    <property type="component" value="Unassembled WGS sequence"/>
</dbReference>